<name>A0ABQ5I1R0_9ASTR</name>
<keyword evidence="2" id="KW-1185">Reference proteome</keyword>
<reference evidence="1" key="2">
    <citation type="submission" date="2022-01" db="EMBL/GenBank/DDBJ databases">
        <authorList>
            <person name="Yamashiro T."/>
            <person name="Shiraishi A."/>
            <person name="Satake H."/>
            <person name="Nakayama K."/>
        </authorList>
    </citation>
    <scope>NUCLEOTIDE SEQUENCE</scope>
</reference>
<accession>A0ABQ5I1R0</accession>
<protein>
    <submittedName>
        <fullName evidence="1">Uncharacterized protein</fullName>
    </submittedName>
</protein>
<dbReference type="Proteomes" id="UP001151760">
    <property type="component" value="Unassembled WGS sequence"/>
</dbReference>
<gene>
    <name evidence="1" type="ORF">Tco_1082459</name>
</gene>
<dbReference type="EMBL" id="BQNB010020219">
    <property type="protein sequence ID" value="GJT93614.1"/>
    <property type="molecule type" value="Genomic_DNA"/>
</dbReference>
<evidence type="ECO:0000313" key="2">
    <source>
        <dbReference type="Proteomes" id="UP001151760"/>
    </source>
</evidence>
<reference evidence="1" key="1">
    <citation type="journal article" date="2022" name="Int. J. Mol. Sci.">
        <title>Draft Genome of Tanacetum Coccineum: Genomic Comparison of Closely Related Tanacetum-Family Plants.</title>
        <authorList>
            <person name="Yamashiro T."/>
            <person name="Shiraishi A."/>
            <person name="Nakayama K."/>
            <person name="Satake H."/>
        </authorList>
    </citation>
    <scope>NUCLEOTIDE SEQUENCE</scope>
</reference>
<sequence>MPTASRFVIMYLDSKIEKDIDNANKNELLAVVKYIDEIHAHYLQNKMCQVTRHTKKVLIMFQLLRGLFLFDKCCNMVVFVKWASVTTPNKELFDISRNKSLKSCPIKSRSDPSNKFDDKSRNWSFERFSNENEIEDNELKLKYKISRLDSRPKENGIVPFKIFSDKFNLRSIVSLPKDIGIEPFS</sequence>
<proteinExistence type="predicted"/>
<comment type="caution">
    <text evidence="1">The sequence shown here is derived from an EMBL/GenBank/DDBJ whole genome shotgun (WGS) entry which is preliminary data.</text>
</comment>
<evidence type="ECO:0000313" key="1">
    <source>
        <dbReference type="EMBL" id="GJT93614.1"/>
    </source>
</evidence>
<organism evidence="1 2">
    <name type="scientific">Tanacetum coccineum</name>
    <dbReference type="NCBI Taxonomy" id="301880"/>
    <lineage>
        <taxon>Eukaryota</taxon>
        <taxon>Viridiplantae</taxon>
        <taxon>Streptophyta</taxon>
        <taxon>Embryophyta</taxon>
        <taxon>Tracheophyta</taxon>
        <taxon>Spermatophyta</taxon>
        <taxon>Magnoliopsida</taxon>
        <taxon>eudicotyledons</taxon>
        <taxon>Gunneridae</taxon>
        <taxon>Pentapetalae</taxon>
        <taxon>asterids</taxon>
        <taxon>campanulids</taxon>
        <taxon>Asterales</taxon>
        <taxon>Asteraceae</taxon>
        <taxon>Asteroideae</taxon>
        <taxon>Anthemideae</taxon>
        <taxon>Anthemidinae</taxon>
        <taxon>Tanacetum</taxon>
    </lineage>
</organism>